<keyword evidence="5" id="KW-0175">Coiled coil</keyword>
<dbReference type="OMA" id="KCITEWV"/>
<dbReference type="STRING" id="361077.A0A152A5C4"/>
<evidence type="ECO:0000256" key="4">
    <source>
        <dbReference type="PROSITE-ProRule" id="PRU00175"/>
    </source>
</evidence>
<dbReference type="InterPro" id="IPR042755">
    <property type="entry name" value="COP1"/>
</dbReference>
<dbReference type="GO" id="GO:0008270">
    <property type="term" value="F:zinc ion binding"/>
    <property type="evidence" value="ECO:0007669"/>
    <property type="project" value="UniProtKB-KW"/>
</dbReference>
<feature type="region of interest" description="Disordered" evidence="6">
    <location>
        <begin position="103"/>
        <end position="128"/>
    </location>
</feature>
<feature type="domain" description="RING-type" evidence="7">
    <location>
        <begin position="24"/>
        <end position="62"/>
    </location>
</feature>
<keyword evidence="3" id="KW-0862">Zinc</keyword>
<organism evidence="8 9">
    <name type="scientific">Tieghemostelium lacteum</name>
    <name type="common">Slime mold</name>
    <name type="synonym">Dictyostelium lacteum</name>
    <dbReference type="NCBI Taxonomy" id="361077"/>
    <lineage>
        <taxon>Eukaryota</taxon>
        <taxon>Amoebozoa</taxon>
        <taxon>Evosea</taxon>
        <taxon>Eumycetozoa</taxon>
        <taxon>Dictyostelia</taxon>
        <taxon>Dictyosteliales</taxon>
        <taxon>Raperosteliaceae</taxon>
        <taxon>Tieghemostelium</taxon>
    </lineage>
</organism>
<dbReference type="Pfam" id="PF00097">
    <property type="entry name" value="zf-C3HC4"/>
    <property type="match status" value="1"/>
</dbReference>
<evidence type="ECO:0000313" key="8">
    <source>
        <dbReference type="EMBL" id="KYR01434.1"/>
    </source>
</evidence>
<accession>A0A152A5C4</accession>
<dbReference type="InterPro" id="IPR017907">
    <property type="entry name" value="Znf_RING_CS"/>
</dbReference>
<evidence type="ECO:0000256" key="3">
    <source>
        <dbReference type="ARBA" id="ARBA00022833"/>
    </source>
</evidence>
<dbReference type="InterPro" id="IPR018957">
    <property type="entry name" value="Znf_C3HC4_RING-type"/>
</dbReference>
<dbReference type="InParanoid" id="A0A152A5C4"/>
<keyword evidence="1" id="KW-0479">Metal-binding</keyword>
<keyword evidence="9" id="KW-1185">Reference proteome</keyword>
<protein>
    <recommendedName>
        <fullName evidence="7">RING-type domain-containing protein</fullName>
    </recommendedName>
</protein>
<evidence type="ECO:0000313" key="9">
    <source>
        <dbReference type="Proteomes" id="UP000076078"/>
    </source>
</evidence>
<dbReference type="PANTHER" id="PTHR44080">
    <property type="entry name" value="E3 UBIQUITIN-PROTEIN LIGASE COP1"/>
    <property type="match status" value="1"/>
</dbReference>
<comment type="caution">
    <text evidence="8">The sequence shown here is derived from an EMBL/GenBank/DDBJ whole genome shotgun (WGS) entry which is preliminary data.</text>
</comment>
<dbReference type="AlphaFoldDB" id="A0A152A5C4"/>
<proteinExistence type="predicted"/>
<dbReference type="Gene3D" id="3.30.40.10">
    <property type="entry name" value="Zinc/RING finger domain, C3HC4 (zinc finger)"/>
    <property type="match status" value="1"/>
</dbReference>
<evidence type="ECO:0000256" key="2">
    <source>
        <dbReference type="ARBA" id="ARBA00022771"/>
    </source>
</evidence>
<evidence type="ECO:0000256" key="5">
    <source>
        <dbReference type="SAM" id="Coils"/>
    </source>
</evidence>
<dbReference type="GO" id="GO:0043161">
    <property type="term" value="P:proteasome-mediated ubiquitin-dependent protein catabolic process"/>
    <property type="evidence" value="ECO:0007669"/>
    <property type="project" value="TreeGrafter"/>
</dbReference>
<dbReference type="SMART" id="SM00184">
    <property type="entry name" value="RING"/>
    <property type="match status" value="1"/>
</dbReference>
<keyword evidence="2 4" id="KW-0863">Zinc-finger</keyword>
<sequence length="400" mass="45759">MQVDIEQEVDLKIALRPFIDEITCPICFNTISSCLMTTCGHNFCSHCILECINRNHKCPCCNANQVKDQLVKNIQFDKIISIIEKEKEFSSKHYFEDLISQSSNKTNTSTTTTSNSNDNNNSTNSNHVNISPVEELFRKYLTNSILSFEGFYQDLNKKYKDNIDKLEKEHQALVIKMGSNPIIIEQSQREMDLKKSKLNSSFKNSTDLIFKSLEDYLKQTATSPGFLTIYTTISIPDKNLNFDHVPLKPTQTLIDIKNIIIEKLNSRGGDYTFVSWNPNGIVFTVEKPSSIQDNQVIKLDDDYRPLSLYGIPAGSKIILSNGGILLKGDQPKDCFVTTYKPGTNEIMNYYRCDDCQFNWICQPCADYCHKGHTLRIHIPNHKASYACCYDQRNKKCKILK</sequence>
<evidence type="ECO:0000256" key="6">
    <source>
        <dbReference type="SAM" id="MobiDB-lite"/>
    </source>
</evidence>
<name>A0A152A5C4_TIELA</name>
<reference evidence="8 9" key="1">
    <citation type="submission" date="2015-12" db="EMBL/GenBank/DDBJ databases">
        <title>Dictyostelia acquired genes for synthesis and detection of signals that induce cell-type specialization by lateral gene transfer from prokaryotes.</title>
        <authorList>
            <person name="Gloeckner G."/>
            <person name="Schaap P."/>
        </authorList>
    </citation>
    <scope>NUCLEOTIDE SEQUENCE [LARGE SCALE GENOMIC DNA]</scope>
    <source>
        <strain evidence="8 9">TK</strain>
    </source>
</reference>
<evidence type="ECO:0000256" key="1">
    <source>
        <dbReference type="ARBA" id="ARBA00022723"/>
    </source>
</evidence>
<dbReference type="OrthoDB" id="6105938at2759"/>
<gene>
    <name evidence="8" type="ORF">DLAC_01918</name>
</gene>
<dbReference type="InterPro" id="IPR013083">
    <property type="entry name" value="Znf_RING/FYVE/PHD"/>
</dbReference>
<dbReference type="PROSITE" id="PS00518">
    <property type="entry name" value="ZF_RING_1"/>
    <property type="match status" value="1"/>
</dbReference>
<feature type="compositionally biased region" description="Low complexity" evidence="6">
    <location>
        <begin position="103"/>
        <end position="126"/>
    </location>
</feature>
<dbReference type="PANTHER" id="PTHR44080:SF1">
    <property type="entry name" value="E3 UBIQUITIN-PROTEIN LIGASE COP1"/>
    <property type="match status" value="1"/>
</dbReference>
<dbReference type="PROSITE" id="PS50089">
    <property type="entry name" value="ZF_RING_2"/>
    <property type="match status" value="1"/>
</dbReference>
<evidence type="ECO:0000259" key="7">
    <source>
        <dbReference type="PROSITE" id="PS50089"/>
    </source>
</evidence>
<dbReference type="GO" id="GO:0061630">
    <property type="term" value="F:ubiquitin protein ligase activity"/>
    <property type="evidence" value="ECO:0007669"/>
    <property type="project" value="InterPro"/>
</dbReference>
<dbReference type="EMBL" id="LODT01000007">
    <property type="protein sequence ID" value="KYR01434.1"/>
    <property type="molecule type" value="Genomic_DNA"/>
</dbReference>
<dbReference type="InterPro" id="IPR001841">
    <property type="entry name" value="Znf_RING"/>
</dbReference>
<dbReference type="SUPFAM" id="SSF57850">
    <property type="entry name" value="RING/U-box"/>
    <property type="match status" value="1"/>
</dbReference>
<dbReference type="Proteomes" id="UP000076078">
    <property type="component" value="Unassembled WGS sequence"/>
</dbReference>
<feature type="coiled-coil region" evidence="5">
    <location>
        <begin position="149"/>
        <end position="176"/>
    </location>
</feature>